<comment type="caution">
    <text evidence="4">The sequence shown here is derived from an EMBL/GenBank/DDBJ whole genome shotgun (WGS) entry which is preliminary data.</text>
</comment>
<sequence length="247" mass="28456">MLRNLYLVYNSYMPKKQRIKKLIVRRKEHFLTVLEKNWRDAALKPLTTFLWNIGLTANHITVSSFILLLVPIILHAQHQPLTTQLIILAIISLSDALDGPMARNNNNVTVFGTWMDHIRDGVLVLWASYLIYEYHLLSLEVLILIWALQLLLIYINLKDFIIKYLKGLPGDEEEVLVSNFSLDNLQASVIGRLQFFFWTAGYGFLLTAVIMSQQLLVSIGNVFIILEIIFAAFNILESYKKILPELP</sequence>
<dbReference type="STRING" id="1798410.A3H63_02085"/>
<dbReference type="Gene3D" id="1.20.120.1760">
    <property type="match status" value="1"/>
</dbReference>
<organism evidence="4 5">
    <name type="scientific">Candidatus Harrisonbacteria bacterium RIFCSPLOWO2_02_FULL_45_10c</name>
    <dbReference type="NCBI Taxonomy" id="1798410"/>
    <lineage>
        <taxon>Bacteria</taxon>
        <taxon>Candidatus Harrisoniibacteriota</taxon>
    </lineage>
</organism>
<dbReference type="Pfam" id="PF01066">
    <property type="entry name" value="CDP-OH_P_transf"/>
    <property type="match status" value="1"/>
</dbReference>
<reference evidence="4 5" key="1">
    <citation type="journal article" date="2016" name="Nat. Commun.">
        <title>Thousands of microbial genomes shed light on interconnected biogeochemical processes in an aquifer system.</title>
        <authorList>
            <person name="Anantharaman K."/>
            <person name="Brown C.T."/>
            <person name="Hug L.A."/>
            <person name="Sharon I."/>
            <person name="Castelle C.J."/>
            <person name="Probst A.J."/>
            <person name="Thomas B.C."/>
            <person name="Singh A."/>
            <person name="Wilkins M.J."/>
            <person name="Karaoz U."/>
            <person name="Brodie E.L."/>
            <person name="Williams K.H."/>
            <person name="Hubbard S.S."/>
            <person name="Banfield J.F."/>
        </authorList>
    </citation>
    <scope>NUCLEOTIDE SEQUENCE [LARGE SCALE GENOMIC DNA]</scope>
</reference>
<feature type="transmembrane region" description="Helical" evidence="3">
    <location>
        <begin position="134"/>
        <end position="157"/>
    </location>
</feature>
<evidence type="ECO:0000256" key="1">
    <source>
        <dbReference type="ARBA" id="ARBA00022679"/>
    </source>
</evidence>
<evidence type="ECO:0000256" key="3">
    <source>
        <dbReference type="SAM" id="Phobius"/>
    </source>
</evidence>
<name>A0A1G1ZU83_9BACT</name>
<proteinExistence type="inferred from homology"/>
<accession>A0A1G1ZU83</accession>
<keyword evidence="3" id="KW-0812">Transmembrane</keyword>
<feature type="transmembrane region" description="Helical" evidence="3">
    <location>
        <begin position="218"/>
        <end position="236"/>
    </location>
</feature>
<dbReference type="InterPro" id="IPR048254">
    <property type="entry name" value="CDP_ALCOHOL_P_TRANSF_CS"/>
</dbReference>
<dbReference type="InterPro" id="IPR000462">
    <property type="entry name" value="CDP-OH_P_trans"/>
</dbReference>
<evidence type="ECO:0000313" key="5">
    <source>
        <dbReference type="Proteomes" id="UP000176284"/>
    </source>
</evidence>
<evidence type="ECO:0000256" key="2">
    <source>
        <dbReference type="RuleBase" id="RU003750"/>
    </source>
</evidence>
<dbReference type="GO" id="GO:0016020">
    <property type="term" value="C:membrane"/>
    <property type="evidence" value="ECO:0007669"/>
    <property type="project" value="InterPro"/>
</dbReference>
<evidence type="ECO:0000313" key="4">
    <source>
        <dbReference type="EMBL" id="OGY68263.1"/>
    </source>
</evidence>
<dbReference type="GO" id="GO:0008654">
    <property type="term" value="P:phospholipid biosynthetic process"/>
    <property type="evidence" value="ECO:0007669"/>
    <property type="project" value="InterPro"/>
</dbReference>
<feature type="transmembrane region" description="Helical" evidence="3">
    <location>
        <begin position="195"/>
        <end position="212"/>
    </location>
</feature>
<dbReference type="AlphaFoldDB" id="A0A1G1ZU83"/>
<keyword evidence="1 2" id="KW-0808">Transferase</keyword>
<protein>
    <recommendedName>
        <fullName evidence="6">CDP-alcohol phosphatidyltransferase</fullName>
    </recommendedName>
</protein>
<keyword evidence="3" id="KW-1133">Transmembrane helix</keyword>
<comment type="similarity">
    <text evidence="2">Belongs to the CDP-alcohol phosphatidyltransferase class-I family.</text>
</comment>
<gene>
    <name evidence="4" type="ORF">A3H63_02085</name>
</gene>
<dbReference type="PROSITE" id="PS00379">
    <property type="entry name" value="CDP_ALCOHOL_P_TRANSF"/>
    <property type="match status" value="1"/>
</dbReference>
<dbReference type="InterPro" id="IPR043130">
    <property type="entry name" value="CDP-OH_PTrfase_TM_dom"/>
</dbReference>
<feature type="transmembrane region" description="Helical" evidence="3">
    <location>
        <begin position="49"/>
        <end position="74"/>
    </location>
</feature>
<dbReference type="Proteomes" id="UP000176284">
    <property type="component" value="Unassembled WGS sequence"/>
</dbReference>
<evidence type="ECO:0008006" key="6">
    <source>
        <dbReference type="Google" id="ProtNLM"/>
    </source>
</evidence>
<dbReference type="EMBL" id="MHJM01000004">
    <property type="protein sequence ID" value="OGY68263.1"/>
    <property type="molecule type" value="Genomic_DNA"/>
</dbReference>
<dbReference type="GO" id="GO:0016780">
    <property type="term" value="F:phosphotransferase activity, for other substituted phosphate groups"/>
    <property type="evidence" value="ECO:0007669"/>
    <property type="project" value="InterPro"/>
</dbReference>
<keyword evidence="3" id="KW-0472">Membrane</keyword>